<dbReference type="Proteomes" id="UP000887229">
    <property type="component" value="Unassembled WGS sequence"/>
</dbReference>
<evidence type="ECO:0000313" key="1">
    <source>
        <dbReference type="EMBL" id="KAG9250429.1"/>
    </source>
</evidence>
<reference evidence="1" key="1">
    <citation type="journal article" date="2021" name="IMA Fungus">
        <title>Genomic characterization of three marine fungi, including Emericellopsis atlantica sp. nov. with signatures of a generalist lifestyle and marine biomass degradation.</title>
        <authorList>
            <person name="Hagestad O.C."/>
            <person name="Hou L."/>
            <person name="Andersen J.H."/>
            <person name="Hansen E.H."/>
            <person name="Altermark B."/>
            <person name="Li C."/>
            <person name="Kuhnert E."/>
            <person name="Cox R.J."/>
            <person name="Crous P.W."/>
            <person name="Spatafora J.W."/>
            <person name="Lail K."/>
            <person name="Amirebrahimi M."/>
            <person name="Lipzen A."/>
            <person name="Pangilinan J."/>
            <person name="Andreopoulos W."/>
            <person name="Hayes R.D."/>
            <person name="Ng V."/>
            <person name="Grigoriev I.V."/>
            <person name="Jackson S.A."/>
            <person name="Sutton T.D.S."/>
            <person name="Dobson A.D.W."/>
            <person name="Rama T."/>
        </authorList>
    </citation>
    <scope>NUCLEOTIDE SEQUENCE</scope>
    <source>
        <strain evidence="1">TS7</strain>
    </source>
</reference>
<evidence type="ECO:0000313" key="2">
    <source>
        <dbReference type="Proteomes" id="UP000887229"/>
    </source>
</evidence>
<dbReference type="AlphaFoldDB" id="A0A9P7ZE28"/>
<dbReference type="OrthoDB" id="4430588at2759"/>
<gene>
    <name evidence="1" type="ORF">F5Z01DRAFT_666430</name>
</gene>
<name>A0A9P7ZE28_9HYPO</name>
<proteinExistence type="predicted"/>
<organism evidence="1 2">
    <name type="scientific">Emericellopsis atlantica</name>
    <dbReference type="NCBI Taxonomy" id="2614577"/>
    <lineage>
        <taxon>Eukaryota</taxon>
        <taxon>Fungi</taxon>
        <taxon>Dikarya</taxon>
        <taxon>Ascomycota</taxon>
        <taxon>Pezizomycotina</taxon>
        <taxon>Sordariomycetes</taxon>
        <taxon>Hypocreomycetidae</taxon>
        <taxon>Hypocreales</taxon>
        <taxon>Bionectriaceae</taxon>
        <taxon>Emericellopsis</taxon>
    </lineage>
</organism>
<dbReference type="EMBL" id="MU251278">
    <property type="protein sequence ID" value="KAG9250429.1"/>
    <property type="molecule type" value="Genomic_DNA"/>
</dbReference>
<dbReference type="GeneID" id="70295132"/>
<accession>A0A9P7ZE28</accession>
<protein>
    <recommendedName>
        <fullName evidence="3">F-box domain-containing protein</fullName>
    </recommendedName>
</protein>
<keyword evidence="2" id="KW-1185">Reference proteome</keyword>
<sequence length="234" mass="26861">MAPGRPTRSDKNRTKYDNIRCRHWTSFKTPDALLMVSSGPQPQSALLNLPPDILSQIFMAADPVTRIAMAFSCRCLLAIGNLRPRLLVVPDLHYHREAWAVGSAQNVDTLCGCGNANALLWHVRPFSRHTNREAPDRRLCVDCHRWFHSGRFRKAHWQSNGQATMRREDFQAWLEDAEDPEVTRGDDGLLSWPEFWDEYRNAARLFHQGYKRQCPQCAVRAQAQIFGLALSDVY</sequence>
<comment type="caution">
    <text evidence="1">The sequence shown here is derived from an EMBL/GenBank/DDBJ whole genome shotgun (WGS) entry which is preliminary data.</text>
</comment>
<dbReference type="RefSeq" id="XP_046114353.1">
    <property type="nucleotide sequence ID" value="XM_046264229.1"/>
</dbReference>
<evidence type="ECO:0008006" key="3">
    <source>
        <dbReference type="Google" id="ProtNLM"/>
    </source>
</evidence>